<evidence type="ECO:0000313" key="1">
    <source>
        <dbReference type="EMBL" id="WNQ11156.1"/>
    </source>
</evidence>
<dbReference type="KEGG" id="paun:MJA45_26745"/>
<reference evidence="1 2" key="1">
    <citation type="submission" date="2022-02" db="EMBL/GenBank/DDBJ databases">
        <title>Paenibacillus sp. MBLB1776 Whole Genome Shotgun Sequencing.</title>
        <authorList>
            <person name="Hwang C.Y."/>
            <person name="Cho E.-S."/>
            <person name="Seo M.-J."/>
        </authorList>
    </citation>
    <scope>NUCLEOTIDE SEQUENCE [LARGE SCALE GENOMIC DNA]</scope>
    <source>
        <strain evidence="1 2">MBLB1776</strain>
    </source>
</reference>
<dbReference type="Proteomes" id="UP001305702">
    <property type="component" value="Chromosome"/>
</dbReference>
<dbReference type="AlphaFoldDB" id="A0AA96RF72"/>
<dbReference type="RefSeq" id="WP_315604932.1">
    <property type="nucleotide sequence ID" value="NZ_CP130318.1"/>
</dbReference>
<name>A0AA96RF72_9BACL</name>
<gene>
    <name evidence="1" type="ORF">MJA45_26745</name>
</gene>
<organism evidence="1 2">
    <name type="scientific">Paenibacillus aurantius</name>
    <dbReference type="NCBI Taxonomy" id="2918900"/>
    <lineage>
        <taxon>Bacteria</taxon>
        <taxon>Bacillati</taxon>
        <taxon>Bacillota</taxon>
        <taxon>Bacilli</taxon>
        <taxon>Bacillales</taxon>
        <taxon>Paenibacillaceae</taxon>
        <taxon>Paenibacillus</taxon>
    </lineage>
</organism>
<evidence type="ECO:0000313" key="2">
    <source>
        <dbReference type="Proteomes" id="UP001305702"/>
    </source>
</evidence>
<dbReference type="EMBL" id="CP130318">
    <property type="protein sequence ID" value="WNQ11156.1"/>
    <property type="molecule type" value="Genomic_DNA"/>
</dbReference>
<keyword evidence="2" id="KW-1185">Reference proteome</keyword>
<protein>
    <submittedName>
        <fullName evidence="1">Uncharacterized protein</fullName>
    </submittedName>
</protein>
<accession>A0AA96RF72</accession>
<sequence>MKETEHQEQLRIRLYSLAARCVHLRNRYGSTSEDYLKACAEREEAREAYMQSLSSTQGGTGGTRP</sequence>
<proteinExistence type="predicted"/>